<keyword evidence="4" id="KW-0411">Iron-sulfur</keyword>
<evidence type="ECO:0000256" key="3">
    <source>
        <dbReference type="ARBA" id="ARBA00023004"/>
    </source>
</evidence>
<dbReference type="InterPro" id="IPR017941">
    <property type="entry name" value="Rieske_2Fe-2S"/>
</dbReference>
<evidence type="ECO:0000256" key="5">
    <source>
        <dbReference type="ARBA" id="ARBA00049958"/>
    </source>
</evidence>
<dbReference type="RefSeq" id="WP_344150818.1">
    <property type="nucleotide sequence ID" value="NZ_BAAAQR010000005.1"/>
</dbReference>
<protein>
    <recommendedName>
        <fullName evidence="6">Rieske domain-containing protein</fullName>
    </recommendedName>
</protein>
<evidence type="ECO:0000259" key="6">
    <source>
        <dbReference type="PROSITE" id="PS51296"/>
    </source>
</evidence>
<evidence type="ECO:0000313" key="8">
    <source>
        <dbReference type="Proteomes" id="UP001501771"/>
    </source>
</evidence>
<keyword evidence="8" id="KW-1185">Reference proteome</keyword>
<dbReference type="EMBL" id="BAAAQR010000005">
    <property type="protein sequence ID" value="GAA2145206.1"/>
    <property type="molecule type" value="Genomic_DNA"/>
</dbReference>
<sequence>MERLSVREVSERIDTLLDELGNGAPAPVMERVEELVQCVLALYGEGLGRILGSVDDATVRRLADDEVVGNLLVLHDLHPDDVDTRVQQALERVRPYLGSHAGGVSLSGVDERGVVHLRLEGSCDGCPSSALTVRSAIEDAILVAAPDVVAVEAEGMVEGSVEAGPALLQIEPFRAHAEPDRSGWEHLDLDVPPRTTAAVDVAGHAVLVANLDGTLVAYLDRCPACGAALSAGSLAGDRLTCPARHEYDVRLAGRALVPGGEHLTPLPLLPERGAWKVSLPATAPGGVVA</sequence>
<dbReference type="InterPro" id="IPR036922">
    <property type="entry name" value="Rieske_2Fe-2S_sf"/>
</dbReference>
<dbReference type="PROSITE" id="PS51296">
    <property type="entry name" value="RIESKE"/>
    <property type="match status" value="1"/>
</dbReference>
<feature type="domain" description="Rieske" evidence="6">
    <location>
        <begin position="183"/>
        <end position="242"/>
    </location>
</feature>
<dbReference type="Gene3D" id="2.102.10.10">
    <property type="entry name" value="Rieske [2Fe-2S] iron-sulphur domain"/>
    <property type="match status" value="1"/>
</dbReference>
<comment type="caution">
    <text evidence="7">The sequence shown here is derived from an EMBL/GenBank/DDBJ whole genome shotgun (WGS) entry which is preliminary data.</text>
</comment>
<organism evidence="7 8">
    <name type="scientific">Nocardioides koreensis</name>
    <dbReference type="NCBI Taxonomy" id="433651"/>
    <lineage>
        <taxon>Bacteria</taxon>
        <taxon>Bacillati</taxon>
        <taxon>Actinomycetota</taxon>
        <taxon>Actinomycetes</taxon>
        <taxon>Propionibacteriales</taxon>
        <taxon>Nocardioidaceae</taxon>
        <taxon>Nocardioides</taxon>
    </lineage>
</organism>
<evidence type="ECO:0000256" key="2">
    <source>
        <dbReference type="ARBA" id="ARBA00022723"/>
    </source>
</evidence>
<proteinExistence type="predicted"/>
<keyword evidence="3" id="KW-0408">Iron</keyword>
<dbReference type="Gene3D" id="3.30.300.130">
    <property type="entry name" value="Fe-S cluster assembly (FSCA)"/>
    <property type="match status" value="1"/>
</dbReference>
<dbReference type="InterPro" id="IPR034904">
    <property type="entry name" value="FSCA_dom_sf"/>
</dbReference>
<dbReference type="SUPFAM" id="SSF117916">
    <property type="entry name" value="Fe-S cluster assembly (FSCA) domain-like"/>
    <property type="match status" value="1"/>
</dbReference>
<name>A0ABN2ZNW9_9ACTN</name>
<evidence type="ECO:0000256" key="1">
    <source>
        <dbReference type="ARBA" id="ARBA00022714"/>
    </source>
</evidence>
<evidence type="ECO:0000313" key="7">
    <source>
        <dbReference type="EMBL" id="GAA2145206.1"/>
    </source>
</evidence>
<keyword evidence="1" id="KW-0001">2Fe-2S</keyword>
<dbReference type="Pfam" id="PF00355">
    <property type="entry name" value="Rieske"/>
    <property type="match status" value="1"/>
</dbReference>
<dbReference type="Proteomes" id="UP001501771">
    <property type="component" value="Unassembled WGS sequence"/>
</dbReference>
<dbReference type="InterPro" id="IPR001075">
    <property type="entry name" value="NIF_FeS_clus_asmbl_NifU_C"/>
</dbReference>
<dbReference type="SUPFAM" id="SSF50022">
    <property type="entry name" value="ISP domain"/>
    <property type="match status" value="1"/>
</dbReference>
<evidence type="ECO:0000256" key="4">
    <source>
        <dbReference type="ARBA" id="ARBA00023014"/>
    </source>
</evidence>
<keyword evidence="2" id="KW-0479">Metal-binding</keyword>
<dbReference type="Pfam" id="PF01106">
    <property type="entry name" value="NifU"/>
    <property type="match status" value="1"/>
</dbReference>
<accession>A0ABN2ZNW9</accession>
<comment type="function">
    <text evidence="5">May be involved in the formation or repair of [Fe-S] clusters present in iron-sulfur proteins.</text>
</comment>
<gene>
    <name evidence="7" type="ORF">GCM10009844_19640</name>
</gene>
<reference evidence="7 8" key="1">
    <citation type="journal article" date="2019" name="Int. J. Syst. Evol. Microbiol.">
        <title>The Global Catalogue of Microorganisms (GCM) 10K type strain sequencing project: providing services to taxonomists for standard genome sequencing and annotation.</title>
        <authorList>
            <consortium name="The Broad Institute Genomics Platform"/>
            <consortium name="The Broad Institute Genome Sequencing Center for Infectious Disease"/>
            <person name="Wu L."/>
            <person name="Ma J."/>
        </authorList>
    </citation>
    <scope>NUCLEOTIDE SEQUENCE [LARGE SCALE GENOMIC DNA]</scope>
    <source>
        <strain evidence="7 8">JCM 16022</strain>
    </source>
</reference>
<dbReference type="PANTHER" id="PTHR11178">
    <property type="entry name" value="IRON-SULFUR CLUSTER SCAFFOLD PROTEIN NFU-RELATED"/>
    <property type="match status" value="1"/>
</dbReference>